<sequence>MGPRLPVSCFIIAKNERDRIGAVIAAVRDLVDEVLVVDSGSTDGTQDLASSLGARVVHNDWHGYGPQKRFAEEACRNDWLLNLDADEVPDETLLRSIAALFAAGGPDAKFHAFKIALVYPGEDRPRRFADGPSPVRLYDRRAGRYSDSPVHDRVVLPKGARVGRLHGEAAHFSYRSFGALVEKLNGYSDLQARTLKRGGRTRLLVRLPFEMPLAFVKYYLARRHILGGWRGFVFASINAFYRFLRLAKMLETSDRGSGGREVGD</sequence>
<dbReference type="Pfam" id="PF00535">
    <property type="entry name" value="Glycos_transf_2"/>
    <property type="match status" value="1"/>
</dbReference>
<protein>
    <submittedName>
        <fullName evidence="3">Beta 1,4 glucosyltransferase</fullName>
    </submittedName>
</protein>
<dbReference type="STRING" id="631454.N177_3587"/>
<evidence type="ECO:0000313" key="3">
    <source>
        <dbReference type="EMBL" id="ESR23519.1"/>
    </source>
</evidence>
<keyword evidence="4" id="KW-1185">Reference proteome</keyword>
<dbReference type="Gene3D" id="3.90.550.10">
    <property type="entry name" value="Spore Coat Polysaccharide Biosynthesis Protein SpsA, Chain A"/>
    <property type="match status" value="1"/>
</dbReference>
<dbReference type="InterPro" id="IPR001173">
    <property type="entry name" value="Glyco_trans_2-like"/>
</dbReference>
<proteinExistence type="inferred from homology"/>
<dbReference type="OrthoDB" id="9815923at2"/>
<dbReference type="InterPro" id="IPR029044">
    <property type="entry name" value="Nucleotide-diphossugar_trans"/>
</dbReference>
<dbReference type="GO" id="GO:0016740">
    <property type="term" value="F:transferase activity"/>
    <property type="evidence" value="ECO:0007669"/>
    <property type="project" value="UniProtKB-KW"/>
</dbReference>
<dbReference type="Proteomes" id="UP000017819">
    <property type="component" value="Unassembled WGS sequence"/>
</dbReference>
<dbReference type="EMBL" id="AWXZ01000039">
    <property type="protein sequence ID" value="ESR23519.1"/>
    <property type="molecule type" value="Genomic_DNA"/>
</dbReference>
<dbReference type="AlphaFoldDB" id="V4RDS2"/>
<organism evidence="3 4">
    <name type="scientific">Lutibaculum baratangense AMV1</name>
    <dbReference type="NCBI Taxonomy" id="631454"/>
    <lineage>
        <taxon>Bacteria</taxon>
        <taxon>Pseudomonadati</taxon>
        <taxon>Pseudomonadota</taxon>
        <taxon>Alphaproteobacteria</taxon>
        <taxon>Hyphomicrobiales</taxon>
        <taxon>Tepidamorphaceae</taxon>
        <taxon>Lutibaculum</taxon>
    </lineage>
</organism>
<dbReference type="SUPFAM" id="SSF53448">
    <property type="entry name" value="Nucleotide-diphospho-sugar transferases"/>
    <property type="match status" value="1"/>
</dbReference>
<reference evidence="3 4" key="1">
    <citation type="journal article" date="2014" name="Genome Announc.">
        <title>Draft Genome Sequence of Lutibaculum baratangense Strain AMV1T, Isolated from a Mud Volcano in Andamans, India.</title>
        <authorList>
            <person name="Singh A."/>
            <person name="Sreenivas A."/>
            <person name="Sathyanarayana Reddy G."/>
            <person name="Pinnaka A.K."/>
            <person name="Shivaji S."/>
        </authorList>
    </citation>
    <scope>NUCLEOTIDE SEQUENCE [LARGE SCALE GENOMIC DNA]</scope>
    <source>
        <strain evidence="3 4">AMV1</strain>
    </source>
</reference>
<feature type="domain" description="Glycosyltransferase 2-like" evidence="2">
    <location>
        <begin position="8"/>
        <end position="124"/>
    </location>
</feature>
<dbReference type="eggNOG" id="COG0463">
    <property type="taxonomic scope" value="Bacteria"/>
</dbReference>
<evidence type="ECO:0000256" key="1">
    <source>
        <dbReference type="ARBA" id="ARBA00038494"/>
    </source>
</evidence>
<gene>
    <name evidence="3" type="ORF">N177_3587</name>
</gene>
<name>V4RDS2_9HYPH</name>
<dbReference type="RefSeq" id="WP_023433705.1">
    <property type="nucleotide sequence ID" value="NZ_AWXZ01000039.1"/>
</dbReference>
<evidence type="ECO:0000313" key="4">
    <source>
        <dbReference type="Proteomes" id="UP000017819"/>
    </source>
</evidence>
<evidence type="ECO:0000259" key="2">
    <source>
        <dbReference type="Pfam" id="PF00535"/>
    </source>
</evidence>
<dbReference type="PANTHER" id="PTHR43630:SF2">
    <property type="entry name" value="GLYCOSYLTRANSFERASE"/>
    <property type="match status" value="1"/>
</dbReference>
<keyword evidence="3" id="KW-0808">Transferase</keyword>
<accession>V4RDS2</accession>
<comment type="similarity">
    <text evidence="1">Belongs to the glycosyltransferase 2 family. WaaE/KdtX subfamily.</text>
</comment>
<comment type="caution">
    <text evidence="3">The sequence shown here is derived from an EMBL/GenBank/DDBJ whole genome shotgun (WGS) entry which is preliminary data.</text>
</comment>
<dbReference type="PANTHER" id="PTHR43630">
    <property type="entry name" value="POLY-BETA-1,6-N-ACETYL-D-GLUCOSAMINE SYNTHASE"/>
    <property type="match status" value="1"/>
</dbReference>
<dbReference type="CDD" id="cd02511">
    <property type="entry name" value="Beta4Glucosyltransferase"/>
    <property type="match status" value="1"/>
</dbReference>